<dbReference type="SUPFAM" id="SSF48208">
    <property type="entry name" value="Six-hairpin glycosidases"/>
    <property type="match status" value="1"/>
</dbReference>
<dbReference type="PIRSF" id="PIRSF006402">
    <property type="entry name" value="UCP006402_thioredoxin"/>
    <property type="match status" value="1"/>
</dbReference>
<sequence length="688" mass="79980">MSDKPLYTNRLIHEKSPYLLQHAHNPVDWYPWGEEAFHIAKTQDKPIFLSIGYATCHWCHVMERESFEDIEVADSMNQTFVSIKVDREELPEVDSLYMEFSQSMMAGAAGWPLNVILTPDLQPFFATTYLPSHSSHGMMGLIDLIQRIAELWSSEEREKIITQAEKIVEVFSKAVHTTGEDIPDEEQISITADLLYKMADPTYGGIKGAPKFPIGYQYSFMLRYYANMKDSRALFLVERTLDMLHRGGIYDHLGGGFSRYSIDEKWLVPHFEKMLYDNAILAQSYLEAWQLTKKNLYKEVAQEILNYILRDMTYSDGGFYSAEDADSEGHEGFFYTWKEEEVKEILGDHSQLFCEYYDITAEGNFEGRNILHTPLNLEEFASKHQQDIDQLRIIFDNQRKKLWSAREKRIHPLKDDKILSSWNGLMIYSFAEAAFTFDCPLYLEAAVKAARFIKNKLWKNQKLLRRWREGQAMFQAGLDEYAFMIKGALSLFEANAGTEWLEWAIEMATLLKDQYKAEEGAFYQTDGGDKNLLLRKCQFSDGAEPSGNAVHCENLLRLYQLTNEEDYLAQAEDIFKGVKEYLENYAPGYCYHVMNLLRYYDDTSPTIVIALNSTREHEQAIKQLLYQNFIPHKAIIWQTQDLQLEEIIPYVKEQEARDDQTTLYICYEGACQQPIIDLKQMKEAIEKL</sequence>
<dbReference type="PANTHER" id="PTHR42899">
    <property type="entry name" value="SPERMATOGENESIS-ASSOCIATED PROTEIN 20"/>
    <property type="match status" value="1"/>
</dbReference>
<dbReference type="PANTHER" id="PTHR42899:SF1">
    <property type="entry name" value="SPERMATOGENESIS-ASSOCIATED PROTEIN 20"/>
    <property type="match status" value="1"/>
</dbReference>
<name>A0A2P9H9U4_PARUW</name>
<dbReference type="RefSeq" id="WP_044045450.1">
    <property type="nucleotide sequence ID" value="NC_005861.2"/>
</dbReference>
<dbReference type="Proteomes" id="UP000000529">
    <property type="component" value="Chromosome"/>
</dbReference>
<dbReference type="Gene3D" id="3.40.30.10">
    <property type="entry name" value="Glutaredoxin"/>
    <property type="match status" value="1"/>
</dbReference>
<dbReference type="EMBL" id="BX908798">
    <property type="protein sequence ID" value="SPJ31776.1"/>
    <property type="molecule type" value="Genomic_DNA"/>
</dbReference>
<dbReference type="GO" id="GO:0005975">
    <property type="term" value="P:carbohydrate metabolic process"/>
    <property type="evidence" value="ECO:0007669"/>
    <property type="project" value="InterPro"/>
</dbReference>
<accession>A0A2P9H9U4</accession>
<dbReference type="InterPro" id="IPR012341">
    <property type="entry name" value="6hp_glycosidase-like_sf"/>
</dbReference>
<dbReference type="STRING" id="264201.pc1118"/>
<dbReference type="InterPro" id="IPR036249">
    <property type="entry name" value="Thioredoxin-like_sf"/>
</dbReference>
<dbReference type="SUPFAM" id="SSF52833">
    <property type="entry name" value="Thioredoxin-like"/>
    <property type="match status" value="1"/>
</dbReference>
<dbReference type="KEGG" id="pcu:PC_RS05400"/>
<dbReference type="Pfam" id="PF03190">
    <property type="entry name" value="Thioredox_DsbH"/>
    <property type="match status" value="1"/>
</dbReference>
<dbReference type="InterPro" id="IPR008928">
    <property type="entry name" value="6-hairpin_glycosidase_sf"/>
</dbReference>
<dbReference type="InterPro" id="IPR024705">
    <property type="entry name" value="Ssp411"/>
</dbReference>
<dbReference type="OrthoDB" id="9762614at2"/>
<feature type="domain" description="Spermatogenesis-associated protein 20-like TRX" evidence="1">
    <location>
        <begin position="8"/>
        <end position="170"/>
    </location>
</feature>
<evidence type="ECO:0000313" key="2">
    <source>
        <dbReference type="EMBL" id="SPJ31776.1"/>
    </source>
</evidence>
<dbReference type="Gene3D" id="1.50.10.10">
    <property type="match status" value="1"/>
</dbReference>
<dbReference type="CDD" id="cd02955">
    <property type="entry name" value="SSP411"/>
    <property type="match status" value="1"/>
</dbReference>
<dbReference type="InterPro" id="IPR004879">
    <property type="entry name" value="Ssp411-like_TRX"/>
</dbReference>
<organism evidence="2 3">
    <name type="scientific">Protochlamydia amoebophila (strain UWE25)</name>
    <dbReference type="NCBI Taxonomy" id="264201"/>
    <lineage>
        <taxon>Bacteria</taxon>
        <taxon>Pseudomonadati</taxon>
        <taxon>Chlamydiota</taxon>
        <taxon>Chlamydiia</taxon>
        <taxon>Parachlamydiales</taxon>
        <taxon>Parachlamydiaceae</taxon>
        <taxon>Candidatus Protochlamydia</taxon>
    </lineage>
</organism>
<keyword evidence="3" id="KW-1185">Reference proteome</keyword>
<evidence type="ECO:0000313" key="3">
    <source>
        <dbReference type="Proteomes" id="UP000000529"/>
    </source>
</evidence>
<proteinExistence type="predicted"/>
<gene>
    <name evidence="2" type="ORF">PC_RS05400</name>
</gene>
<protein>
    <recommendedName>
        <fullName evidence="1">Spermatogenesis-associated protein 20-like TRX domain-containing protein</fullName>
    </recommendedName>
</protein>
<evidence type="ECO:0000259" key="1">
    <source>
        <dbReference type="Pfam" id="PF03190"/>
    </source>
</evidence>
<dbReference type="AlphaFoldDB" id="A0A2P9H9U4"/>
<reference evidence="2 3" key="1">
    <citation type="journal article" date="2004" name="Science">
        <title>Illuminating the evolutionary history of chlamydiae.</title>
        <authorList>
            <person name="Horn M."/>
            <person name="Collingro A."/>
            <person name="Schmitz-Esser S."/>
            <person name="Beier C.L."/>
            <person name="Purkhold U."/>
            <person name="Fartmann B."/>
            <person name="Brandt P."/>
            <person name="Nyakatura G.J."/>
            <person name="Droege M."/>
            <person name="Frishman D."/>
            <person name="Rattei T."/>
            <person name="Mewes H."/>
            <person name="Wagner M."/>
        </authorList>
    </citation>
    <scope>NUCLEOTIDE SEQUENCE [LARGE SCALE GENOMIC DNA]</scope>
    <source>
        <strain evidence="2 3">UWE25</strain>
    </source>
</reference>